<organism evidence="2 3">
    <name type="scientific">Petrolisthes cinctipes</name>
    <name type="common">Flat porcelain crab</name>
    <dbReference type="NCBI Taxonomy" id="88211"/>
    <lineage>
        <taxon>Eukaryota</taxon>
        <taxon>Metazoa</taxon>
        <taxon>Ecdysozoa</taxon>
        <taxon>Arthropoda</taxon>
        <taxon>Crustacea</taxon>
        <taxon>Multicrustacea</taxon>
        <taxon>Malacostraca</taxon>
        <taxon>Eumalacostraca</taxon>
        <taxon>Eucarida</taxon>
        <taxon>Decapoda</taxon>
        <taxon>Pleocyemata</taxon>
        <taxon>Anomura</taxon>
        <taxon>Galatheoidea</taxon>
        <taxon>Porcellanidae</taxon>
        <taxon>Petrolisthes</taxon>
    </lineage>
</organism>
<dbReference type="InterPro" id="IPR043502">
    <property type="entry name" value="DNA/RNA_pol_sf"/>
</dbReference>
<dbReference type="InterPro" id="IPR000477">
    <property type="entry name" value="RT_dom"/>
</dbReference>
<dbReference type="PANTHER" id="PTHR33332">
    <property type="entry name" value="REVERSE TRANSCRIPTASE DOMAIN-CONTAINING PROTEIN"/>
    <property type="match status" value="1"/>
</dbReference>
<dbReference type="AlphaFoldDB" id="A0AAE1FXS2"/>
<feature type="domain" description="Reverse transcriptase" evidence="1">
    <location>
        <begin position="95"/>
        <end position="330"/>
    </location>
</feature>
<evidence type="ECO:0000313" key="3">
    <source>
        <dbReference type="Proteomes" id="UP001286313"/>
    </source>
</evidence>
<dbReference type="Pfam" id="PF00078">
    <property type="entry name" value="RVT_1"/>
    <property type="match status" value="1"/>
</dbReference>
<comment type="caution">
    <text evidence="2">The sequence shown here is derived from an EMBL/GenBank/DDBJ whole genome shotgun (WGS) entry which is preliminary data.</text>
</comment>
<dbReference type="PROSITE" id="PS50878">
    <property type="entry name" value="RT_POL"/>
    <property type="match status" value="1"/>
</dbReference>
<keyword evidence="3" id="KW-1185">Reference proteome</keyword>
<dbReference type="CDD" id="cd01650">
    <property type="entry name" value="RT_nLTR_like"/>
    <property type="match status" value="1"/>
</dbReference>
<evidence type="ECO:0000259" key="1">
    <source>
        <dbReference type="PROSITE" id="PS50878"/>
    </source>
</evidence>
<dbReference type="GO" id="GO:0071897">
    <property type="term" value="P:DNA biosynthetic process"/>
    <property type="evidence" value="ECO:0007669"/>
    <property type="project" value="UniProtKB-ARBA"/>
</dbReference>
<reference evidence="2" key="1">
    <citation type="submission" date="2023-10" db="EMBL/GenBank/DDBJ databases">
        <title>Genome assemblies of two species of porcelain crab, Petrolisthes cinctipes and Petrolisthes manimaculis (Anomura: Porcellanidae).</title>
        <authorList>
            <person name="Angst P."/>
        </authorList>
    </citation>
    <scope>NUCLEOTIDE SEQUENCE</scope>
    <source>
        <strain evidence="2">PB745_01</strain>
        <tissue evidence="2">Gill</tissue>
    </source>
</reference>
<dbReference type="EMBL" id="JAWQEG010001210">
    <property type="protein sequence ID" value="KAK3881506.1"/>
    <property type="molecule type" value="Genomic_DNA"/>
</dbReference>
<accession>A0AAE1FXS2</accession>
<dbReference type="SUPFAM" id="SSF56672">
    <property type="entry name" value="DNA/RNA polymerases"/>
    <property type="match status" value="1"/>
</dbReference>
<sequence length="330" mass="37141">MDKIEDICEVLKQQYQGVFSTPKQEYKISKPDTFFSFNVTNYPSLTTFDITTKDILDAAADLRPNSAAGPDEFPAIVLKRCATQLCIPLQLLWSASLLESVIPDTTRSARITPLYKGRPRSMPKNYRPVALTSHVIKLFEKIVVKNIMNFLEHNTLMNRGQHGFRRGRSCLSQLLEHHTHLLESIEAGLNSDVIYLDFEKAFDKVDHGVLLHKMRNLGITGNIGRWVHAFLSNRTQVVTIDGCVSKQSSVVSGVPQGSVLGPILFLILISDIDQEVKTSKVTSFADDTRVSHSIKDKDDVIALQNDLQSIYRWADNNNMSFNSSKFEVVK</sequence>
<name>A0AAE1FXS2_PETCI</name>
<proteinExistence type="predicted"/>
<evidence type="ECO:0000313" key="2">
    <source>
        <dbReference type="EMBL" id="KAK3881506.1"/>
    </source>
</evidence>
<gene>
    <name evidence="2" type="ORF">Pcinc_014051</name>
</gene>
<dbReference type="Proteomes" id="UP001286313">
    <property type="component" value="Unassembled WGS sequence"/>
</dbReference>
<protein>
    <recommendedName>
        <fullName evidence="1">Reverse transcriptase domain-containing protein</fullName>
    </recommendedName>
</protein>